<dbReference type="OrthoDB" id="10251809at2759"/>
<dbReference type="PANTHER" id="PTHR46093">
    <property type="entry name" value="ACYL-COA-BINDING DOMAIN-CONTAINING PROTEIN 5"/>
    <property type="match status" value="1"/>
</dbReference>
<dbReference type="InterPro" id="IPR011498">
    <property type="entry name" value="Kelch_2"/>
</dbReference>
<accession>A0A1X0NLG8</accession>
<dbReference type="AlphaFoldDB" id="A0A1X0NLG8"/>
<dbReference type="PANTHER" id="PTHR46093:SF3">
    <property type="entry name" value="ACYL-COA-BINDING DOMAIN-CONTAINING PROTEIN 4"/>
    <property type="match status" value="1"/>
</dbReference>
<evidence type="ECO:0000256" key="2">
    <source>
        <dbReference type="ARBA" id="ARBA00022737"/>
    </source>
</evidence>
<keyword evidence="2" id="KW-0677">Repeat</keyword>
<dbReference type="GeneID" id="39988884"/>
<evidence type="ECO:0000313" key="3">
    <source>
        <dbReference type="EMBL" id="ORC85594.1"/>
    </source>
</evidence>
<gene>
    <name evidence="3" type="ORF">TM35_000342060</name>
</gene>
<dbReference type="Proteomes" id="UP000192257">
    <property type="component" value="Unassembled WGS sequence"/>
</dbReference>
<dbReference type="InterPro" id="IPR015915">
    <property type="entry name" value="Kelch-typ_b-propeller"/>
</dbReference>
<proteinExistence type="predicted"/>
<dbReference type="STRING" id="67003.A0A1X0NLG8"/>
<comment type="caution">
    <text evidence="3">The sequence shown here is derived from an EMBL/GenBank/DDBJ whole genome shotgun (WGS) entry which is preliminary data.</text>
</comment>
<dbReference type="EMBL" id="NBCO01000034">
    <property type="protein sequence ID" value="ORC85594.1"/>
    <property type="molecule type" value="Genomic_DNA"/>
</dbReference>
<dbReference type="RefSeq" id="XP_028879660.1">
    <property type="nucleotide sequence ID" value="XM_029029104.1"/>
</dbReference>
<protein>
    <submittedName>
        <fullName evidence="3">Uncharacterized protein</fullName>
    </submittedName>
</protein>
<name>A0A1X0NLG8_9TRYP</name>
<keyword evidence="1" id="KW-0880">Kelch repeat</keyword>
<reference evidence="3 4" key="1">
    <citation type="submission" date="2017-03" db="EMBL/GenBank/DDBJ databases">
        <title>An alternative strategy for trypanosome survival in the mammalian bloodstream revealed through genome and transcriptome analysis of the ubiquitous bovine parasite Trypanosoma (Megatrypanum) theileri.</title>
        <authorList>
            <person name="Kelly S."/>
            <person name="Ivens A."/>
            <person name="Mott A."/>
            <person name="O'Neill E."/>
            <person name="Emms D."/>
            <person name="Macleod O."/>
            <person name="Voorheis P."/>
            <person name="Matthews J."/>
            <person name="Matthews K."/>
            <person name="Carrington M."/>
        </authorList>
    </citation>
    <scope>NUCLEOTIDE SEQUENCE [LARGE SCALE GENOMIC DNA]</scope>
    <source>
        <strain evidence="3">Edinburgh</strain>
    </source>
</reference>
<dbReference type="Pfam" id="PF07646">
    <property type="entry name" value="Kelch_2"/>
    <property type="match status" value="1"/>
</dbReference>
<keyword evidence="4" id="KW-1185">Reference proteome</keyword>
<dbReference type="VEuPathDB" id="TriTrypDB:TM35_000342060"/>
<dbReference type="SUPFAM" id="SSF50965">
    <property type="entry name" value="Galactose oxidase, central domain"/>
    <property type="match status" value="1"/>
</dbReference>
<organism evidence="3 4">
    <name type="scientific">Trypanosoma theileri</name>
    <dbReference type="NCBI Taxonomy" id="67003"/>
    <lineage>
        <taxon>Eukaryota</taxon>
        <taxon>Discoba</taxon>
        <taxon>Euglenozoa</taxon>
        <taxon>Kinetoplastea</taxon>
        <taxon>Metakinetoplastina</taxon>
        <taxon>Trypanosomatida</taxon>
        <taxon>Trypanosomatidae</taxon>
        <taxon>Trypanosoma</taxon>
    </lineage>
</organism>
<evidence type="ECO:0000313" key="4">
    <source>
        <dbReference type="Proteomes" id="UP000192257"/>
    </source>
</evidence>
<dbReference type="Pfam" id="PF24681">
    <property type="entry name" value="Kelch_KLHDC2_KLHL20_DRC7"/>
    <property type="match status" value="1"/>
</dbReference>
<sequence length="362" mass="39179">MTTDVVHLRLNKYEWIENTLVKGTTPLQSNDLVKEVLSGAISCSEKKVYLCGGYDPRSACSLSQVAEFDFATKQWSKGIPLPEKVRDAAAIAFGDYCLVFGGWNDTSYCNNLWLFGPKNQDASIANSKESVSFSWTLVRPSDVSPCARVCHSMVLGTMGGEDETSPQPVVYLFGGFDGERRLNDVWRLRLDPVLSGGSAAWELVEAKSGTPPSPRDDAAVAFDAAGERLLVFGGFASSLRSDLHVLSLRGGANGWTCEACVGVPSRRQRCVAAVTGGHLVVCLGEDERGAVGQLLQVTLTDRRWARLALERDDLAGRRGAVGCVSEKGRRVVLFGGGDPLHQHTSLLELELDKGEASTARKR</sequence>
<dbReference type="Gene3D" id="2.120.10.80">
    <property type="entry name" value="Kelch-type beta propeller"/>
    <property type="match status" value="2"/>
</dbReference>
<evidence type="ECO:0000256" key="1">
    <source>
        <dbReference type="ARBA" id="ARBA00022441"/>
    </source>
</evidence>
<dbReference type="InterPro" id="IPR011043">
    <property type="entry name" value="Gal_Oxase/kelch_b-propeller"/>
</dbReference>